<evidence type="ECO:0000313" key="6">
    <source>
        <dbReference type="EMBL" id="TBU98082.1"/>
    </source>
</evidence>
<keyword evidence="7" id="KW-1185">Reference proteome</keyword>
<dbReference type="OrthoDB" id="9786526at2"/>
<dbReference type="AlphaFoldDB" id="A0A4Q9RBK7"/>
<dbReference type="InterPro" id="IPR005119">
    <property type="entry name" value="LysR_subst-bd"/>
</dbReference>
<dbReference type="EMBL" id="QJUP01000006">
    <property type="protein sequence ID" value="TBU98082.1"/>
    <property type="molecule type" value="Genomic_DNA"/>
</dbReference>
<dbReference type="GO" id="GO:0006351">
    <property type="term" value="P:DNA-templated transcription"/>
    <property type="evidence" value="ECO:0007669"/>
    <property type="project" value="TreeGrafter"/>
</dbReference>
<feature type="domain" description="HTH lysR-type" evidence="5">
    <location>
        <begin position="31"/>
        <end position="80"/>
    </location>
</feature>
<keyword evidence="3" id="KW-0238">DNA-binding</keyword>
<dbReference type="PROSITE" id="PS50931">
    <property type="entry name" value="HTH_LYSR"/>
    <property type="match status" value="1"/>
</dbReference>
<gene>
    <name evidence="6" type="ORF">DNJ96_06550</name>
</gene>
<name>A0A4Q9RBK7_9GAMM</name>
<dbReference type="GO" id="GO:0043565">
    <property type="term" value="F:sequence-specific DNA binding"/>
    <property type="evidence" value="ECO:0007669"/>
    <property type="project" value="TreeGrafter"/>
</dbReference>
<protein>
    <submittedName>
        <fullName evidence="6">LysR family transcriptional regulator</fullName>
    </submittedName>
</protein>
<comment type="caution">
    <text evidence="6">The sequence shown here is derived from an EMBL/GenBank/DDBJ whole genome shotgun (WGS) entry which is preliminary data.</text>
</comment>
<dbReference type="Gene3D" id="3.40.190.290">
    <property type="match status" value="1"/>
</dbReference>
<evidence type="ECO:0000256" key="2">
    <source>
        <dbReference type="ARBA" id="ARBA00023015"/>
    </source>
</evidence>
<evidence type="ECO:0000256" key="4">
    <source>
        <dbReference type="ARBA" id="ARBA00023163"/>
    </source>
</evidence>
<organism evidence="6 7">
    <name type="scientific">Stutzerimonas kirkiae</name>
    <dbReference type="NCBI Taxonomy" id="2211392"/>
    <lineage>
        <taxon>Bacteria</taxon>
        <taxon>Pseudomonadati</taxon>
        <taxon>Pseudomonadota</taxon>
        <taxon>Gammaproteobacteria</taxon>
        <taxon>Pseudomonadales</taxon>
        <taxon>Pseudomonadaceae</taxon>
        <taxon>Stutzerimonas</taxon>
    </lineage>
</organism>
<dbReference type="CDD" id="cd08422">
    <property type="entry name" value="PBP2_CrgA_like"/>
    <property type="match status" value="1"/>
</dbReference>
<dbReference type="InterPro" id="IPR036390">
    <property type="entry name" value="WH_DNA-bd_sf"/>
</dbReference>
<dbReference type="RefSeq" id="WP_131184202.1">
    <property type="nucleotide sequence ID" value="NZ_QJUO01000011.1"/>
</dbReference>
<proteinExistence type="inferred from homology"/>
<keyword evidence="2" id="KW-0805">Transcription regulation</keyword>
<dbReference type="GO" id="GO:0003700">
    <property type="term" value="F:DNA-binding transcription factor activity"/>
    <property type="evidence" value="ECO:0007669"/>
    <property type="project" value="InterPro"/>
</dbReference>
<comment type="similarity">
    <text evidence="1">Belongs to the LysR transcriptional regulatory family.</text>
</comment>
<dbReference type="Gene3D" id="1.10.10.10">
    <property type="entry name" value="Winged helix-like DNA-binding domain superfamily/Winged helix DNA-binding domain"/>
    <property type="match status" value="1"/>
</dbReference>
<sequence length="319" mass="35066">MNSPAHDNTVSQRQQTQATTQANLLGELYWFIRVVEAGSFSAAAEQTGIAKSSLSRRIIQLEKRLELQLLNRNTRSFSMTSLGEQVYRHALEMLAAAEAVEACAQQANGAPSGLLRLSAPDILSEWLMQLLHDFQTQYPRVSFSLLPQDAQVELASQRLDLSLSLEAPDNSSDIVSRELASLQKVIVATPALIEALGNPQTLEQVPDKNLLALGTPPRTWSLHNQDRRLQTPAFTAQNLHLLREATKAGIGIAYLPLCCCHEDLASGTLRLACPQEQPQPLTLYALTPAARGITQAARQLIQHLRSSLQNRQNEGITPL</sequence>
<dbReference type="SUPFAM" id="SSF46785">
    <property type="entry name" value="Winged helix' DNA-binding domain"/>
    <property type="match status" value="1"/>
</dbReference>
<dbReference type="PANTHER" id="PTHR30537:SF31">
    <property type="entry name" value="TRANSCRIPTIONAL REGULATOR, LYSR FAMILY"/>
    <property type="match status" value="1"/>
</dbReference>
<evidence type="ECO:0000259" key="5">
    <source>
        <dbReference type="PROSITE" id="PS50931"/>
    </source>
</evidence>
<dbReference type="Proteomes" id="UP000292639">
    <property type="component" value="Unassembled WGS sequence"/>
</dbReference>
<keyword evidence="4" id="KW-0804">Transcription</keyword>
<dbReference type="Pfam" id="PF00126">
    <property type="entry name" value="HTH_1"/>
    <property type="match status" value="1"/>
</dbReference>
<dbReference type="PANTHER" id="PTHR30537">
    <property type="entry name" value="HTH-TYPE TRANSCRIPTIONAL REGULATOR"/>
    <property type="match status" value="1"/>
</dbReference>
<dbReference type="InterPro" id="IPR036388">
    <property type="entry name" value="WH-like_DNA-bd_sf"/>
</dbReference>
<dbReference type="InterPro" id="IPR058163">
    <property type="entry name" value="LysR-type_TF_proteobact-type"/>
</dbReference>
<evidence type="ECO:0000256" key="1">
    <source>
        <dbReference type="ARBA" id="ARBA00009437"/>
    </source>
</evidence>
<dbReference type="FunFam" id="1.10.10.10:FF:000001">
    <property type="entry name" value="LysR family transcriptional regulator"/>
    <property type="match status" value="1"/>
</dbReference>
<accession>A0A4Q9RBK7</accession>
<evidence type="ECO:0000256" key="3">
    <source>
        <dbReference type="ARBA" id="ARBA00023125"/>
    </source>
</evidence>
<dbReference type="Pfam" id="PF03466">
    <property type="entry name" value="LysR_substrate"/>
    <property type="match status" value="1"/>
</dbReference>
<dbReference type="SUPFAM" id="SSF53850">
    <property type="entry name" value="Periplasmic binding protein-like II"/>
    <property type="match status" value="1"/>
</dbReference>
<reference evidence="6 7" key="1">
    <citation type="submission" date="2018-06" db="EMBL/GenBank/DDBJ databases">
        <title>Three novel Pseudomonas species isolated from symptomatic oak.</title>
        <authorList>
            <person name="Bueno-Gonzalez V."/>
            <person name="Brady C."/>
        </authorList>
    </citation>
    <scope>NUCLEOTIDE SEQUENCE [LARGE SCALE GENOMIC DNA]</scope>
    <source>
        <strain evidence="6 7">P17C</strain>
    </source>
</reference>
<dbReference type="InterPro" id="IPR000847">
    <property type="entry name" value="LysR_HTH_N"/>
</dbReference>
<evidence type="ECO:0000313" key="7">
    <source>
        <dbReference type="Proteomes" id="UP000292639"/>
    </source>
</evidence>